<evidence type="ECO:0000256" key="6">
    <source>
        <dbReference type="ARBA" id="ARBA00022679"/>
    </source>
</evidence>
<feature type="region of interest" description="Disordered" evidence="12">
    <location>
        <begin position="157"/>
        <end position="196"/>
    </location>
</feature>
<dbReference type="GO" id="GO:0004144">
    <property type="term" value="F:diacylglycerol O-acyltransferase activity"/>
    <property type="evidence" value="ECO:0007669"/>
    <property type="project" value="UniProtKB-EC"/>
</dbReference>
<dbReference type="AlphaFoldDB" id="A0A438BCV9"/>
<dbReference type="Pfam" id="PF03007">
    <property type="entry name" value="WS_DGAT_cat"/>
    <property type="match status" value="1"/>
</dbReference>
<comment type="pathway">
    <text evidence="1 11">Glycerolipid metabolism; triacylglycerol biosynthesis.</text>
</comment>
<dbReference type="PANTHER" id="PTHR31650">
    <property type="entry name" value="O-ACYLTRANSFERASE (WSD1-LIKE) FAMILY PROTEIN"/>
    <property type="match status" value="1"/>
</dbReference>
<keyword evidence="8 11" id="KW-0443">Lipid metabolism</keyword>
<keyword evidence="9 11" id="KW-0012">Acyltransferase</keyword>
<dbReference type="OrthoDB" id="9810950at2"/>
<dbReference type="GO" id="GO:0005886">
    <property type="term" value="C:plasma membrane"/>
    <property type="evidence" value="ECO:0007669"/>
    <property type="project" value="TreeGrafter"/>
</dbReference>
<keyword evidence="6 11" id="KW-0808">Transferase</keyword>
<evidence type="ECO:0000256" key="5">
    <source>
        <dbReference type="ARBA" id="ARBA00022516"/>
    </source>
</evidence>
<evidence type="ECO:0000256" key="12">
    <source>
        <dbReference type="SAM" id="MobiDB-lite"/>
    </source>
</evidence>
<dbReference type="GO" id="GO:0019432">
    <property type="term" value="P:triglyceride biosynthetic process"/>
    <property type="evidence" value="ECO:0007669"/>
    <property type="project" value="UniProtKB-UniPathway"/>
</dbReference>
<keyword evidence="7 11" id="KW-0319">Glycerol metabolism</keyword>
<dbReference type="Pfam" id="PF06974">
    <property type="entry name" value="WS_DGAT_C"/>
    <property type="match status" value="1"/>
</dbReference>
<dbReference type="InterPro" id="IPR009721">
    <property type="entry name" value="O-acyltransferase_WSD1_C"/>
</dbReference>
<organism evidence="15 16">
    <name type="scientific">Prescottella agglutinans</name>
    <dbReference type="NCBI Taxonomy" id="1644129"/>
    <lineage>
        <taxon>Bacteria</taxon>
        <taxon>Bacillati</taxon>
        <taxon>Actinomycetota</taxon>
        <taxon>Actinomycetes</taxon>
        <taxon>Mycobacteriales</taxon>
        <taxon>Nocardiaceae</taxon>
        <taxon>Prescottella</taxon>
    </lineage>
</organism>
<dbReference type="InterPro" id="IPR045034">
    <property type="entry name" value="O-acyltransferase_WSD1-like"/>
</dbReference>
<dbReference type="NCBIfam" id="TIGR02946">
    <property type="entry name" value="acyl_WS_DGAT"/>
    <property type="match status" value="1"/>
</dbReference>
<dbReference type="InterPro" id="IPR014292">
    <property type="entry name" value="Acyl_transf_WS/DGAT"/>
</dbReference>
<evidence type="ECO:0000256" key="1">
    <source>
        <dbReference type="ARBA" id="ARBA00004771"/>
    </source>
</evidence>
<dbReference type="InterPro" id="IPR023213">
    <property type="entry name" value="CAT-like_dom_sf"/>
</dbReference>
<dbReference type="RefSeq" id="WP_127916867.1">
    <property type="nucleotide sequence ID" value="NZ_RKLP01000007.1"/>
</dbReference>
<proteinExistence type="inferred from homology"/>
<dbReference type="InterPro" id="IPR004255">
    <property type="entry name" value="O-acyltransferase_WSD1_N"/>
</dbReference>
<protein>
    <recommendedName>
        <fullName evidence="4 11">Diacylglycerol O-acyltransferase</fullName>
        <ecNumber evidence="4 11">2.3.1.20</ecNumber>
    </recommendedName>
</protein>
<keyword evidence="5 11" id="KW-0444">Lipid biosynthesis</keyword>
<dbReference type="Proteomes" id="UP000286208">
    <property type="component" value="Unassembled WGS sequence"/>
</dbReference>
<evidence type="ECO:0000256" key="4">
    <source>
        <dbReference type="ARBA" id="ARBA00013244"/>
    </source>
</evidence>
<feature type="domain" description="O-acyltransferase WSD1-like N-terminal" evidence="13">
    <location>
        <begin position="5"/>
        <end position="287"/>
    </location>
</feature>
<evidence type="ECO:0000256" key="7">
    <source>
        <dbReference type="ARBA" id="ARBA00022798"/>
    </source>
</evidence>
<evidence type="ECO:0000256" key="2">
    <source>
        <dbReference type="ARBA" id="ARBA00005189"/>
    </source>
</evidence>
<evidence type="ECO:0000256" key="11">
    <source>
        <dbReference type="RuleBase" id="RU361241"/>
    </source>
</evidence>
<dbReference type="GO" id="GO:0051701">
    <property type="term" value="P:biological process involved in interaction with host"/>
    <property type="evidence" value="ECO:0007669"/>
    <property type="project" value="TreeGrafter"/>
</dbReference>
<dbReference type="GO" id="GO:0071731">
    <property type="term" value="P:response to nitric oxide"/>
    <property type="evidence" value="ECO:0007669"/>
    <property type="project" value="TreeGrafter"/>
</dbReference>
<evidence type="ECO:0000256" key="10">
    <source>
        <dbReference type="ARBA" id="ARBA00048109"/>
    </source>
</evidence>
<evidence type="ECO:0000313" key="16">
    <source>
        <dbReference type="Proteomes" id="UP000286208"/>
    </source>
</evidence>
<comment type="pathway">
    <text evidence="2">Lipid metabolism.</text>
</comment>
<evidence type="ECO:0000256" key="3">
    <source>
        <dbReference type="ARBA" id="ARBA00009587"/>
    </source>
</evidence>
<dbReference type="UniPathway" id="UPA00282"/>
<dbReference type="PANTHER" id="PTHR31650:SF1">
    <property type="entry name" value="WAX ESTER SYNTHASE_DIACYLGLYCEROL ACYLTRANSFERASE 4-RELATED"/>
    <property type="match status" value="1"/>
</dbReference>
<comment type="similarity">
    <text evidence="3 11">Belongs to the long-chain O-acyltransferase family.</text>
</comment>
<keyword evidence="16" id="KW-1185">Reference proteome</keyword>
<comment type="catalytic activity">
    <reaction evidence="10 11">
        <text>an acyl-CoA + a 1,2-diacyl-sn-glycerol = a triacyl-sn-glycerol + CoA</text>
        <dbReference type="Rhea" id="RHEA:10868"/>
        <dbReference type="ChEBI" id="CHEBI:17815"/>
        <dbReference type="ChEBI" id="CHEBI:57287"/>
        <dbReference type="ChEBI" id="CHEBI:58342"/>
        <dbReference type="ChEBI" id="CHEBI:64615"/>
        <dbReference type="EC" id="2.3.1.20"/>
    </reaction>
</comment>
<reference evidence="15 16" key="1">
    <citation type="submission" date="2018-11" db="EMBL/GenBank/DDBJ databases">
        <title>Rhodococcus spongicola sp. nov. and Rhodococcus xishaensis sp. nov. from marine sponges.</title>
        <authorList>
            <person name="Li L."/>
            <person name="Lin H.W."/>
        </authorList>
    </citation>
    <scope>NUCLEOTIDE SEQUENCE [LARGE SCALE GENOMIC DNA]</scope>
    <source>
        <strain evidence="15 16">CCTCC AB2014297</strain>
    </source>
</reference>
<accession>A0A438BCV9</accession>
<sequence>MLLPMSPADSMFLLGESREHPMHVGGLVLLDPHDGADAADIRTMLDHALARDEVTPLLRKRASRSLTSLGQWRWEHESSIDLKHHVRHAALPAPGGMPELMDLVARLHAGLLDRHRPLWEMYLIEGLADGRFAVYTKIHHALADGVSAMRLLRSALSEDPDERSMPAPWEPLGRSVPESAAPDSTPPPSPPSQKGLLHLPVTAVRAAADTIGAVSSVIGEITAVVPALAGALDRARHDQGGALSLSAPRSMFNVPIGGARRFAARSWPLERLRLVAKRSDATVNDVVLAMCAGALRAFMTALDALPETPLIAMVPVSLRNGTSESKSGNNIGMLSCNLGTHLADPADRLEVVRSSMNEGKGSMRALGRIPTLAASAFGAVPLALGMYGLAGPIRPPNVMISNVPGPAGPLYWNGARVSALYPLSLPVDGQALNITCTSTDDEIAFGLTGCRRAVPDLDPLLEHLDNELTALEAAVA</sequence>
<dbReference type="SUPFAM" id="SSF52777">
    <property type="entry name" value="CoA-dependent acyltransferases"/>
    <property type="match status" value="1"/>
</dbReference>
<evidence type="ECO:0000313" key="15">
    <source>
        <dbReference type="EMBL" id="RVW08807.1"/>
    </source>
</evidence>
<dbReference type="GO" id="GO:0001666">
    <property type="term" value="P:response to hypoxia"/>
    <property type="evidence" value="ECO:0007669"/>
    <property type="project" value="TreeGrafter"/>
</dbReference>
<dbReference type="Gene3D" id="3.30.559.10">
    <property type="entry name" value="Chloramphenicol acetyltransferase-like domain"/>
    <property type="match status" value="1"/>
</dbReference>
<dbReference type="EC" id="2.3.1.20" evidence="4 11"/>
<comment type="caution">
    <text evidence="15">The sequence shown here is derived from an EMBL/GenBank/DDBJ whole genome shotgun (WGS) entry which is preliminary data.</text>
</comment>
<dbReference type="GO" id="GO:0006071">
    <property type="term" value="P:glycerol metabolic process"/>
    <property type="evidence" value="ECO:0007669"/>
    <property type="project" value="UniProtKB-KW"/>
</dbReference>
<gene>
    <name evidence="15" type="ORF">EGT67_14925</name>
</gene>
<dbReference type="EMBL" id="RKLP01000007">
    <property type="protein sequence ID" value="RVW08807.1"/>
    <property type="molecule type" value="Genomic_DNA"/>
</dbReference>
<name>A0A438BCV9_9NOCA</name>
<evidence type="ECO:0000256" key="8">
    <source>
        <dbReference type="ARBA" id="ARBA00023098"/>
    </source>
</evidence>
<evidence type="ECO:0000259" key="13">
    <source>
        <dbReference type="Pfam" id="PF03007"/>
    </source>
</evidence>
<evidence type="ECO:0000259" key="14">
    <source>
        <dbReference type="Pfam" id="PF06974"/>
    </source>
</evidence>
<evidence type="ECO:0000256" key="9">
    <source>
        <dbReference type="ARBA" id="ARBA00023315"/>
    </source>
</evidence>
<feature type="domain" description="O-acyltransferase WSD1 C-terminal" evidence="14">
    <location>
        <begin position="328"/>
        <end position="471"/>
    </location>
</feature>